<proteinExistence type="predicted"/>
<gene>
    <name evidence="1" type="ORF">MSG28_013132</name>
</gene>
<reference evidence="1 2" key="1">
    <citation type="journal article" date="2022" name="Genome Biol. Evol.">
        <title>The Spruce Budworm Genome: Reconstructing the Evolutionary History of Antifreeze Proteins.</title>
        <authorList>
            <person name="Beliveau C."/>
            <person name="Gagne P."/>
            <person name="Picq S."/>
            <person name="Vernygora O."/>
            <person name="Keeling C.I."/>
            <person name="Pinkney K."/>
            <person name="Doucet D."/>
            <person name="Wen F."/>
            <person name="Johnston J.S."/>
            <person name="Maaroufi H."/>
            <person name="Boyle B."/>
            <person name="Laroche J."/>
            <person name="Dewar K."/>
            <person name="Juretic N."/>
            <person name="Blackburn G."/>
            <person name="Nisole A."/>
            <person name="Brunet B."/>
            <person name="Brandao M."/>
            <person name="Lumley L."/>
            <person name="Duan J."/>
            <person name="Quan G."/>
            <person name="Lucarotti C.J."/>
            <person name="Roe A.D."/>
            <person name="Sperling F.A.H."/>
            <person name="Levesque R.C."/>
            <person name="Cusson M."/>
        </authorList>
    </citation>
    <scope>NUCLEOTIDE SEQUENCE [LARGE SCALE GENOMIC DNA]</scope>
    <source>
        <strain evidence="1">Glfc:IPQL:Cfum</strain>
    </source>
</reference>
<organism evidence="1 2">
    <name type="scientific">Choristoneura fumiferana</name>
    <name type="common">Spruce budworm moth</name>
    <name type="synonym">Archips fumiferana</name>
    <dbReference type="NCBI Taxonomy" id="7141"/>
    <lineage>
        <taxon>Eukaryota</taxon>
        <taxon>Metazoa</taxon>
        <taxon>Ecdysozoa</taxon>
        <taxon>Arthropoda</taxon>
        <taxon>Hexapoda</taxon>
        <taxon>Insecta</taxon>
        <taxon>Pterygota</taxon>
        <taxon>Neoptera</taxon>
        <taxon>Endopterygota</taxon>
        <taxon>Lepidoptera</taxon>
        <taxon>Glossata</taxon>
        <taxon>Ditrysia</taxon>
        <taxon>Tortricoidea</taxon>
        <taxon>Tortricidae</taxon>
        <taxon>Tortricinae</taxon>
        <taxon>Choristoneura</taxon>
    </lineage>
</organism>
<accession>A0ACC0KSK4</accession>
<sequence length="102" mass="12042">MALIRLTLLLTIIAVIVQAQRPFYAGTRPIGYPQVASDSLLSNRFGSDEPGPIEFQGDRNYRNRIQQLPKDQQPFWYLNWRQYDELRRNPQTYPQRPNSFTK</sequence>
<protein>
    <submittedName>
        <fullName evidence="1">Uncharacterized protein</fullName>
    </submittedName>
</protein>
<dbReference type="EMBL" id="CM046123">
    <property type="protein sequence ID" value="KAI8439299.1"/>
    <property type="molecule type" value="Genomic_DNA"/>
</dbReference>
<dbReference type="Proteomes" id="UP001064048">
    <property type="component" value="Chromosome 23"/>
</dbReference>
<evidence type="ECO:0000313" key="2">
    <source>
        <dbReference type="Proteomes" id="UP001064048"/>
    </source>
</evidence>
<comment type="caution">
    <text evidence="1">The sequence shown here is derived from an EMBL/GenBank/DDBJ whole genome shotgun (WGS) entry which is preliminary data.</text>
</comment>
<keyword evidence="2" id="KW-1185">Reference proteome</keyword>
<name>A0ACC0KSK4_CHOFU</name>
<evidence type="ECO:0000313" key="1">
    <source>
        <dbReference type="EMBL" id="KAI8439299.1"/>
    </source>
</evidence>